<evidence type="ECO:0000313" key="4">
    <source>
        <dbReference type="Proteomes" id="UP000799438"/>
    </source>
</evidence>
<reference evidence="3" key="1">
    <citation type="journal article" date="2020" name="Stud. Mycol.">
        <title>101 Dothideomycetes genomes: a test case for predicting lifestyles and emergence of pathogens.</title>
        <authorList>
            <person name="Haridas S."/>
            <person name="Albert R."/>
            <person name="Binder M."/>
            <person name="Bloem J."/>
            <person name="Labutti K."/>
            <person name="Salamov A."/>
            <person name="Andreopoulos B."/>
            <person name="Baker S."/>
            <person name="Barry K."/>
            <person name="Bills G."/>
            <person name="Bluhm B."/>
            <person name="Cannon C."/>
            <person name="Castanera R."/>
            <person name="Culley D."/>
            <person name="Daum C."/>
            <person name="Ezra D."/>
            <person name="Gonzalez J."/>
            <person name="Henrissat B."/>
            <person name="Kuo A."/>
            <person name="Liang C."/>
            <person name="Lipzen A."/>
            <person name="Lutzoni F."/>
            <person name="Magnuson J."/>
            <person name="Mondo S."/>
            <person name="Nolan M."/>
            <person name="Ohm R."/>
            <person name="Pangilinan J."/>
            <person name="Park H.-J."/>
            <person name="Ramirez L."/>
            <person name="Alfaro M."/>
            <person name="Sun H."/>
            <person name="Tritt A."/>
            <person name="Yoshinaga Y."/>
            <person name="Zwiers L.-H."/>
            <person name="Turgeon B."/>
            <person name="Goodwin S."/>
            <person name="Spatafora J."/>
            <person name="Crous P."/>
            <person name="Grigoriev I."/>
        </authorList>
    </citation>
    <scope>NUCLEOTIDE SEQUENCE</scope>
    <source>
        <strain evidence="3">CBS 121167</strain>
    </source>
</reference>
<dbReference type="RefSeq" id="XP_033391009.1">
    <property type="nucleotide sequence ID" value="XM_033545951.1"/>
</dbReference>
<evidence type="ECO:0000256" key="1">
    <source>
        <dbReference type="SAM" id="Coils"/>
    </source>
</evidence>
<dbReference type="AlphaFoldDB" id="A0A6A6AUB6"/>
<feature type="compositionally biased region" description="Basic and acidic residues" evidence="2">
    <location>
        <begin position="304"/>
        <end position="315"/>
    </location>
</feature>
<accession>A0A6A6AUB6</accession>
<feature type="coiled-coil region" evidence="1">
    <location>
        <begin position="191"/>
        <end position="218"/>
    </location>
</feature>
<sequence>MDWTSRYRSPYASPIVSIKTSSEETVTVHLDLFRKRMSRHTSPLPDLAHTFRELDLSELGQNVVHVIVHFLYSGQYGSALDAYWRFNPEVYLEALRVYGAALRFRIDNLVPLAQEQCERLVEEMDILEALKVAKGVLPDLPVKDTWLSEHINGLLCKAIQTGRIHGGDMKALFEDVNPFCWTIFQLLAKQFENRDEQLAEAKEKISELERALMAKQAEETFSHLEFSRSEISGSPLTPEYATSKLKQDNLQREPSEQDNPEDKAVVDDFEHAPEAEPTPIVGLDSGKPADPECESEPVAEDPAEQEREPEPKEATVEYEWEQATVEEVPKEQ</sequence>
<gene>
    <name evidence="3" type="ORF">K452DRAFT_35530</name>
</gene>
<organism evidence="3 4">
    <name type="scientific">Aplosporella prunicola CBS 121167</name>
    <dbReference type="NCBI Taxonomy" id="1176127"/>
    <lineage>
        <taxon>Eukaryota</taxon>
        <taxon>Fungi</taxon>
        <taxon>Dikarya</taxon>
        <taxon>Ascomycota</taxon>
        <taxon>Pezizomycotina</taxon>
        <taxon>Dothideomycetes</taxon>
        <taxon>Dothideomycetes incertae sedis</taxon>
        <taxon>Botryosphaeriales</taxon>
        <taxon>Aplosporellaceae</taxon>
        <taxon>Aplosporella</taxon>
    </lineage>
</organism>
<dbReference type="GeneID" id="54303457"/>
<dbReference type="Proteomes" id="UP000799438">
    <property type="component" value="Unassembled WGS sequence"/>
</dbReference>
<evidence type="ECO:0000256" key="2">
    <source>
        <dbReference type="SAM" id="MobiDB-lite"/>
    </source>
</evidence>
<feature type="compositionally biased region" description="Basic and acidic residues" evidence="2">
    <location>
        <begin position="245"/>
        <end position="274"/>
    </location>
</feature>
<dbReference type="EMBL" id="ML995607">
    <property type="protein sequence ID" value="KAF2135290.1"/>
    <property type="molecule type" value="Genomic_DNA"/>
</dbReference>
<feature type="region of interest" description="Disordered" evidence="2">
    <location>
        <begin position="225"/>
        <end position="332"/>
    </location>
</feature>
<proteinExistence type="predicted"/>
<protein>
    <submittedName>
        <fullName evidence="3">Uncharacterized protein</fullName>
    </submittedName>
</protein>
<evidence type="ECO:0000313" key="3">
    <source>
        <dbReference type="EMBL" id="KAF2135290.1"/>
    </source>
</evidence>
<feature type="compositionally biased region" description="Acidic residues" evidence="2">
    <location>
        <begin position="291"/>
        <end position="303"/>
    </location>
</feature>
<keyword evidence="1" id="KW-0175">Coiled coil</keyword>
<dbReference type="OrthoDB" id="3594103at2759"/>
<name>A0A6A6AUB6_9PEZI</name>
<keyword evidence="4" id="KW-1185">Reference proteome</keyword>